<comment type="caution">
    <text evidence="7">Lacks conserved residue(s) required for the propagation of feature annotation.</text>
</comment>
<comment type="catalytic activity">
    <reaction evidence="7">
        <text>AMP + ATP = 2 ADP</text>
        <dbReference type="Rhea" id="RHEA:12973"/>
        <dbReference type="ChEBI" id="CHEBI:30616"/>
        <dbReference type="ChEBI" id="CHEBI:456215"/>
        <dbReference type="ChEBI" id="CHEBI:456216"/>
        <dbReference type="EC" id="2.7.4.3"/>
    </reaction>
</comment>
<dbReference type="PANTHER" id="PTHR12595">
    <property type="entry name" value="POS9-ACTIVATING FACTOR FAP7-RELATED"/>
    <property type="match status" value="1"/>
</dbReference>
<dbReference type="Gene3D" id="3.40.50.300">
    <property type="entry name" value="P-loop containing nucleotide triphosphate hydrolases"/>
    <property type="match status" value="1"/>
</dbReference>
<evidence type="ECO:0000256" key="7">
    <source>
        <dbReference type="HAMAP-Rule" id="MF_03173"/>
    </source>
</evidence>
<feature type="binding site" evidence="7">
    <location>
        <position position="23"/>
    </location>
    <ligand>
        <name>ATP</name>
        <dbReference type="ChEBI" id="CHEBI:30616"/>
    </ligand>
</feature>
<keyword evidence="10" id="KW-1185">Reference proteome</keyword>
<evidence type="ECO:0000256" key="6">
    <source>
        <dbReference type="ARBA" id="ARBA00022840"/>
    </source>
</evidence>
<feature type="binding site" evidence="7">
    <location>
        <position position="24"/>
    </location>
    <ligand>
        <name>ATP</name>
        <dbReference type="ChEBI" id="CHEBI:30616"/>
    </ligand>
</feature>
<dbReference type="PANTHER" id="PTHR12595:SF0">
    <property type="entry name" value="ADENYLATE KINASE ISOENZYME 6"/>
    <property type="match status" value="1"/>
</dbReference>
<feature type="binding site" evidence="7">
    <location>
        <position position="25"/>
    </location>
    <ligand>
        <name>ATP</name>
        <dbReference type="ChEBI" id="CHEBI:30616"/>
    </ligand>
</feature>
<comment type="subcellular location">
    <subcellularLocation>
        <location evidence="7">Cytoplasm</location>
    </subcellularLocation>
    <subcellularLocation>
        <location evidence="7">Nucleus</location>
    </subcellularLocation>
</comment>
<feature type="region of interest" description="Disordered" evidence="8">
    <location>
        <begin position="1"/>
        <end position="22"/>
    </location>
</feature>
<evidence type="ECO:0000256" key="1">
    <source>
        <dbReference type="ARBA" id="ARBA00022517"/>
    </source>
</evidence>
<keyword evidence="4 7" id="KW-0547">Nucleotide-binding</keyword>
<dbReference type="EC" id="2.7.4.3" evidence="7"/>
<evidence type="ECO:0000313" key="9">
    <source>
        <dbReference type="EMBL" id="KAL2915934.1"/>
    </source>
</evidence>
<reference evidence="9 10" key="1">
    <citation type="submission" date="2023-09" db="EMBL/GenBank/DDBJ databases">
        <title>Pangenome analysis of Batrachochytrium dendrobatidis and related Chytrids.</title>
        <authorList>
            <person name="Yacoub M.N."/>
            <person name="Stajich J.E."/>
            <person name="James T.Y."/>
        </authorList>
    </citation>
    <scope>NUCLEOTIDE SEQUENCE [LARGE SCALE GENOMIC DNA]</scope>
    <source>
        <strain evidence="9 10">JEL0888</strain>
    </source>
</reference>
<feature type="binding site" evidence="7">
    <location>
        <position position="117"/>
    </location>
    <ligand>
        <name>ATP</name>
        <dbReference type="ChEBI" id="CHEBI:30616"/>
    </ligand>
</feature>
<dbReference type="SUPFAM" id="SSF52540">
    <property type="entry name" value="P-loop containing nucleoside triphosphate hydrolases"/>
    <property type="match status" value="1"/>
</dbReference>
<evidence type="ECO:0000256" key="3">
    <source>
        <dbReference type="ARBA" id="ARBA00022679"/>
    </source>
</evidence>
<keyword evidence="2 7" id="KW-0698">rRNA processing</keyword>
<evidence type="ECO:0000256" key="5">
    <source>
        <dbReference type="ARBA" id="ARBA00022777"/>
    </source>
</evidence>
<keyword evidence="3 7" id="KW-0808">Transferase</keyword>
<name>A0ABR4N902_9FUNG</name>
<evidence type="ECO:0000256" key="2">
    <source>
        <dbReference type="ARBA" id="ARBA00022552"/>
    </source>
</evidence>
<keyword evidence="1 7" id="KW-0690">Ribosome biogenesis</keyword>
<proteinExistence type="inferred from homology"/>
<feature type="binding site" evidence="7">
    <location>
        <position position="21"/>
    </location>
    <ligand>
        <name>ATP</name>
        <dbReference type="ChEBI" id="CHEBI:30616"/>
    </ligand>
</feature>
<evidence type="ECO:0000313" key="10">
    <source>
        <dbReference type="Proteomes" id="UP001527925"/>
    </source>
</evidence>
<comment type="catalytic activity">
    <reaction evidence="7">
        <text>ATP + H2O = ADP + phosphate + H(+)</text>
        <dbReference type="Rhea" id="RHEA:13065"/>
        <dbReference type="ChEBI" id="CHEBI:15377"/>
        <dbReference type="ChEBI" id="CHEBI:15378"/>
        <dbReference type="ChEBI" id="CHEBI:30616"/>
        <dbReference type="ChEBI" id="CHEBI:43474"/>
        <dbReference type="ChEBI" id="CHEBI:456216"/>
    </reaction>
</comment>
<dbReference type="GO" id="GO:0004017">
    <property type="term" value="F:AMP kinase activity"/>
    <property type="evidence" value="ECO:0007669"/>
    <property type="project" value="UniProtKB-EC"/>
</dbReference>
<feature type="region of interest" description="LID" evidence="7">
    <location>
        <begin position="116"/>
        <end position="126"/>
    </location>
</feature>
<comment type="similarity">
    <text evidence="7">Belongs to the adenylate kinase family. AK6 subfamily.</text>
</comment>
<comment type="function">
    <text evidence="7">Broad-specificity nucleoside monophosphate (NMP) kinase that catalyzes the reversible transfer of the terminal phosphate group between nucleoside triphosphates and monophosphates. Has also ATPase activity. Involved in the late cytoplasmic maturation steps of the 40S ribosomal particles, specifically 18S rRNA maturation. While NMP activity is not required for ribosome maturation, ATPase activity is. Associates transiently with small ribosomal subunit protein uS11. ATP hydrolysis breaks the interaction with uS11. May temporarily remove uS11 from the ribosome to enable a conformational change of the ribosomal RNA that is needed for the final maturation step of the small ribosomal subunit. Its NMP activity may have a role in nuclear energy homeostasis.</text>
</comment>
<evidence type="ECO:0000256" key="8">
    <source>
        <dbReference type="SAM" id="MobiDB-lite"/>
    </source>
</evidence>
<keyword evidence="6 7" id="KW-0067">ATP-binding</keyword>
<dbReference type="HAMAP" id="MF_00039">
    <property type="entry name" value="Adenylate_kinase_AK6"/>
    <property type="match status" value="1"/>
</dbReference>
<accession>A0ABR4N902</accession>
<feature type="binding site" evidence="7">
    <location>
        <position position="26"/>
    </location>
    <ligand>
        <name>ATP</name>
        <dbReference type="ChEBI" id="CHEBI:30616"/>
    </ligand>
</feature>
<sequence>MEAPQHPPRRRPNVLVTGTPGTGKTTTCEMVALATGMTHIEVGKLVKEKGLHDGFDEEFQSFLIDEDRVVDELEDVLAPGGVIVDHHGCDFFPERWFDLVVVLTCPNDVLYDRLEKRGYSEKKIQENVECEIMQVVLEEAHDSYDHSIVVTLQSSTVDEMEENVNRIEQWVDTFIAQHA</sequence>
<organism evidence="9 10">
    <name type="scientific">Polyrhizophydium stewartii</name>
    <dbReference type="NCBI Taxonomy" id="2732419"/>
    <lineage>
        <taxon>Eukaryota</taxon>
        <taxon>Fungi</taxon>
        <taxon>Fungi incertae sedis</taxon>
        <taxon>Chytridiomycota</taxon>
        <taxon>Chytridiomycota incertae sedis</taxon>
        <taxon>Chytridiomycetes</taxon>
        <taxon>Rhizophydiales</taxon>
        <taxon>Rhizophydiales incertae sedis</taxon>
        <taxon>Polyrhizophydium</taxon>
    </lineage>
</organism>
<dbReference type="Pfam" id="PF13238">
    <property type="entry name" value="AAA_18"/>
    <property type="match status" value="1"/>
</dbReference>
<dbReference type="Proteomes" id="UP001527925">
    <property type="component" value="Unassembled WGS sequence"/>
</dbReference>
<protein>
    <recommendedName>
        <fullName evidence="7">Adenylate kinase isoenzyme 6 homolog</fullName>
        <shortName evidence="7">AK6</shortName>
        <ecNumber evidence="7">2.7.4.3</ecNumber>
    </recommendedName>
    <alternativeName>
        <fullName evidence="7">Dual activity adenylate kinase/ATPase</fullName>
        <shortName evidence="7">AK/ATPase</shortName>
    </alternativeName>
</protein>
<evidence type="ECO:0000256" key="4">
    <source>
        <dbReference type="ARBA" id="ARBA00022741"/>
    </source>
</evidence>
<dbReference type="InterPro" id="IPR027417">
    <property type="entry name" value="P-loop_NTPase"/>
</dbReference>
<keyword evidence="7" id="KW-0539">Nucleus</keyword>
<comment type="subunit">
    <text evidence="7">Interacts with small ribosomal subunit protein uS11. Not a structural component of 43S pre-ribosomes, but transiently interacts with them by binding to uS11.</text>
</comment>
<dbReference type="InterPro" id="IPR020618">
    <property type="entry name" value="Adenyl_kinase_AK6"/>
</dbReference>
<gene>
    <name evidence="9" type="primary">FAP7</name>
    <name evidence="9" type="ORF">HK105_204357</name>
</gene>
<feature type="region of interest" description="NMPbind" evidence="7">
    <location>
        <begin position="41"/>
        <end position="64"/>
    </location>
</feature>
<dbReference type="EMBL" id="JADGIZ020000019">
    <property type="protein sequence ID" value="KAL2915934.1"/>
    <property type="molecule type" value="Genomic_DNA"/>
</dbReference>
<comment type="caution">
    <text evidence="9">The sequence shown here is derived from an EMBL/GenBank/DDBJ whole genome shotgun (WGS) entry which is preliminary data.</text>
</comment>
<keyword evidence="5 7" id="KW-0418">Kinase</keyword>
<keyword evidence="7" id="KW-0963">Cytoplasm</keyword>